<keyword evidence="1" id="KW-0472">Membrane</keyword>
<sequence>MLVRPVSEPSTARTLPAIAAPQPDDWTWVMCGALFCLLLIARLAGGLHAPGAARALPPGAVAVPAATPPAPVATQNVVSRI</sequence>
<keyword evidence="1" id="KW-1133">Transmembrane helix</keyword>
<keyword evidence="3" id="KW-1185">Reference proteome</keyword>
<gene>
    <name evidence="2" type="ORF">O9Z63_14945</name>
</gene>
<evidence type="ECO:0000313" key="3">
    <source>
        <dbReference type="Proteomes" id="UP001211872"/>
    </source>
</evidence>
<feature type="transmembrane region" description="Helical" evidence="1">
    <location>
        <begin position="26"/>
        <end position="44"/>
    </location>
</feature>
<dbReference type="RefSeq" id="WP_270126069.1">
    <property type="nucleotide sequence ID" value="NZ_CP115396.1"/>
</dbReference>
<evidence type="ECO:0000256" key="1">
    <source>
        <dbReference type="SAM" id="Phobius"/>
    </source>
</evidence>
<proteinExistence type="predicted"/>
<reference evidence="2 3" key="1">
    <citation type="journal article" date="2011" name="Int. J. Syst. Evol. Microbiol.">
        <title>Hymenobacter yonginensis sp. nov., isolated from a mesotrophic artificial lake.</title>
        <authorList>
            <person name="Joung Y."/>
            <person name="Cho S.H."/>
            <person name="Kim H."/>
            <person name="Kim S.B."/>
            <person name="Joh K."/>
        </authorList>
    </citation>
    <scope>NUCLEOTIDE SEQUENCE [LARGE SCALE GENOMIC DNA]</scope>
    <source>
        <strain evidence="2 3">KCTC 22745</strain>
    </source>
</reference>
<dbReference type="Proteomes" id="UP001211872">
    <property type="component" value="Chromosome"/>
</dbReference>
<evidence type="ECO:0000313" key="2">
    <source>
        <dbReference type="EMBL" id="WBO83665.1"/>
    </source>
</evidence>
<organism evidence="2 3">
    <name type="scientific">Hymenobacter yonginensis</name>
    <dbReference type="NCBI Taxonomy" id="748197"/>
    <lineage>
        <taxon>Bacteria</taxon>
        <taxon>Pseudomonadati</taxon>
        <taxon>Bacteroidota</taxon>
        <taxon>Cytophagia</taxon>
        <taxon>Cytophagales</taxon>
        <taxon>Hymenobacteraceae</taxon>
        <taxon>Hymenobacter</taxon>
    </lineage>
</organism>
<accession>A0ABY7PMB7</accession>
<dbReference type="EMBL" id="CP115396">
    <property type="protein sequence ID" value="WBO83665.1"/>
    <property type="molecule type" value="Genomic_DNA"/>
</dbReference>
<keyword evidence="1" id="KW-0812">Transmembrane</keyword>
<name>A0ABY7PMB7_9BACT</name>
<protein>
    <submittedName>
        <fullName evidence="2">Uncharacterized protein</fullName>
    </submittedName>
</protein>